<dbReference type="InterPro" id="IPR002562">
    <property type="entry name" value="3'-5'_exonuclease_dom"/>
</dbReference>
<keyword evidence="1" id="KW-0540">Nuclease</keyword>
<evidence type="ECO:0000313" key="5">
    <source>
        <dbReference type="Proteomes" id="UP000316621"/>
    </source>
</evidence>
<dbReference type="Proteomes" id="UP000316621">
    <property type="component" value="Chromosome 6"/>
</dbReference>
<dbReference type="InterPro" id="IPR012337">
    <property type="entry name" value="RNaseH-like_sf"/>
</dbReference>
<gene>
    <name evidence="4" type="ORF">C5167_008340</name>
</gene>
<reference evidence="4 5" key="1">
    <citation type="journal article" date="2018" name="Science">
        <title>The opium poppy genome and morphinan production.</title>
        <authorList>
            <person name="Guo L."/>
            <person name="Winzer T."/>
            <person name="Yang X."/>
            <person name="Li Y."/>
            <person name="Ning Z."/>
            <person name="He Z."/>
            <person name="Teodor R."/>
            <person name="Lu Y."/>
            <person name="Bowser T.A."/>
            <person name="Graham I.A."/>
            <person name="Ye K."/>
        </authorList>
    </citation>
    <scope>NUCLEOTIDE SEQUENCE [LARGE SCALE GENOMIC DNA]</scope>
    <source>
        <strain evidence="5">cv. HN1</strain>
        <tissue evidence="4">Leaves</tissue>
    </source>
</reference>
<evidence type="ECO:0000313" key="4">
    <source>
        <dbReference type="EMBL" id="RZC64652.1"/>
    </source>
</evidence>
<organism evidence="4 5">
    <name type="scientific">Papaver somniferum</name>
    <name type="common">Opium poppy</name>
    <dbReference type="NCBI Taxonomy" id="3469"/>
    <lineage>
        <taxon>Eukaryota</taxon>
        <taxon>Viridiplantae</taxon>
        <taxon>Streptophyta</taxon>
        <taxon>Embryophyta</taxon>
        <taxon>Tracheophyta</taxon>
        <taxon>Spermatophyta</taxon>
        <taxon>Magnoliopsida</taxon>
        <taxon>Ranunculales</taxon>
        <taxon>Papaveraceae</taxon>
        <taxon>Papaveroideae</taxon>
        <taxon>Papaver</taxon>
    </lineage>
</organism>
<dbReference type="STRING" id="3469.A0A4Y7JX68"/>
<accession>A0A4Y7JX68</accession>
<dbReference type="Pfam" id="PF01612">
    <property type="entry name" value="DNA_pol_A_exo1"/>
    <property type="match status" value="1"/>
</dbReference>
<dbReference type="OMA" id="CIGTRCL"/>
<evidence type="ECO:0000256" key="2">
    <source>
        <dbReference type="ARBA" id="ARBA00022801"/>
    </source>
</evidence>
<proteinExistence type="predicted"/>
<evidence type="ECO:0000259" key="3">
    <source>
        <dbReference type="Pfam" id="PF01612"/>
    </source>
</evidence>
<dbReference type="SUPFAM" id="SSF53098">
    <property type="entry name" value="Ribonuclease H-like"/>
    <property type="match status" value="1"/>
</dbReference>
<protein>
    <recommendedName>
        <fullName evidence="3">3'-5' exonuclease domain-containing protein</fullName>
    </recommendedName>
</protein>
<dbReference type="GO" id="GO:0008408">
    <property type="term" value="F:3'-5' exonuclease activity"/>
    <property type="evidence" value="ECO:0007669"/>
    <property type="project" value="InterPro"/>
</dbReference>
<name>A0A4Y7JX68_PAPSO</name>
<dbReference type="GO" id="GO:0005737">
    <property type="term" value="C:cytoplasm"/>
    <property type="evidence" value="ECO:0007669"/>
    <property type="project" value="TreeGrafter"/>
</dbReference>
<dbReference type="PANTHER" id="PTHR13620:SF121">
    <property type="entry name" value="EMB|CAB82946.1-RELATED"/>
    <property type="match status" value="1"/>
</dbReference>
<feature type="domain" description="3'-5' exonuclease" evidence="3">
    <location>
        <begin position="49"/>
        <end position="172"/>
    </location>
</feature>
<keyword evidence="5" id="KW-1185">Reference proteome</keyword>
<dbReference type="Gene3D" id="3.30.420.10">
    <property type="entry name" value="Ribonuclease H-like superfamily/Ribonuclease H"/>
    <property type="match status" value="1"/>
</dbReference>
<dbReference type="GO" id="GO:0006139">
    <property type="term" value="P:nucleobase-containing compound metabolic process"/>
    <property type="evidence" value="ECO:0007669"/>
    <property type="project" value="InterPro"/>
</dbReference>
<dbReference type="InterPro" id="IPR036397">
    <property type="entry name" value="RNaseH_sf"/>
</dbReference>
<dbReference type="AlphaFoldDB" id="A0A4Y7JX68"/>
<dbReference type="PANTHER" id="PTHR13620">
    <property type="entry name" value="3-5 EXONUCLEASE"/>
    <property type="match status" value="1"/>
</dbReference>
<dbReference type="InterPro" id="IPR051132">
    <property type="entry name" value="3-5_Exonuclease_domain"/>
</dbReference>
<keyword evidence="2" id="KW-0378">Hydrolase</keyword>
<dbReference type="EMBL" id="CM010720">
    <property type="protein sequence ID" value="RZC64652.1"/>
    <property type="molecule type" value="Genomic_DNA"/>
</dbReference>
<dbReference type="GO" id="GO:0003676">
    <property type="term" value="F:nucleic acid binding"/>
    <property type="evidence" value="ECO:0007669"/>
    <property type="project" value="InterPro"/>
</dbReference>
<dbReference type="Gramene" id="RZC64652">
    <property type="protein sequence ID" value="RZC64652"/>
    <property type="gene ID" value="C5167_008340"/>
</dbReference>
<evidence type="ECO:0000256" key="1">
    <source>
        <dbReference type="ARBA" id="ARBA00022722"/>
    </source>
</evidence>
<sequence length="189" mass="21156">MIEHYASFSPYPSSNISESDIQILVTDQHKMADSIVTINIADCLVAFASYQSKVSTLQLCQRTRCIIIQRPRLYYIPNSLRSLLSSRSITFVGVSITQDIAKLDRDYGLKCWSGTELGPLADRVYRTQCYGRAGLVGLMYRVLGVGIQKPGHVTRSNWGKIFLCNEQIEYATVYASLAIGKELLSGIYK</sequence>
<dbReference type="GO" id="GO:0005634">
    <property type="term" value="C:nucleus"/>
    <property type="evidence" value="ECO:0007669"/>
    <property type="project" value="TreeGrafter"/>
</dbReference>